<evidence type="ECO:0000256" key="1">
    <source>
        <dbReference type="SAM" id="MobiDB-lite"/>
    </source>
</evidence>
<feature type="non-terminal residue" evidence="2">
    <location>
        <position position="190"/>
    </location>
</feature>
<dbReference type="EMBL" id="KQ964263">
    <property type="protein sequence ID" value="KXJ87382.1"/>
    <property type="molecule type" value="Genomic_DNA"/>
</dbReference>
<dbReference type="InParanoid" id="A0A136IR23"/>
<reference evidence="3" key="1">
    <citation type="submission" date="2016-02" db="EMBL/GenBank/DDBJ databases">
        <title>Draft genome sequence of Microdochium bolleyi, a fungal endophyte of beachgrass.</title>
        <authorList>
            <consortium name="DOE Joint Genome Institute"/>
            <person name="David A.S."/>
            <person name="May G."/>
            <person name="Haridas S."/>
            <person name="Lim J."/>
            <person name="Wang M."/>
            <person name="Labutti K."/>
            <person name="Lipzen A."/>
            <person name="Barry K."/>
            <person name="Grigoriev I.V."/>
        </authorList>
    </citation>
    <scope>NUCLEOTIDE SEQUENCE [LARGE SCALE GENOMIC DNA]</scope>
    <source>
        <strain evidence="3">J235TASD1</strain>
    </source>
</reference>
<name>A0A136IR23_9PEZI</name>
<keyword evidence="3" id="KW-1185">Reference proteome</keyword>
<protein>
    <submittedName>
        <fullName evidence="2">Uncharacterized protein</fullName>
    </submittedName>
</protein>
<dbReference type="AlphaFoldDB" id="A0A136IR23"/>
<feature type="region of interest" description="Disordered" evidence="1">
    <location>
        <begin position="1"/>
        <end position="42"/>
    </location>
</feature>
<organism evidence="2 3">
    <name type="scientific">Microdochium bolleyi</name>
    <dbReference type="NCBI Taxonomy" id="196109"/>
    <lineage>
        <taxon>Eukaryota</taxon>
        <taxon>Fungi</taxon>
        <taxon>Dikarya</taxon>
        <taxon>Ascomycota</taxon>
        <taxon>Pezizomycotina</taxon>
        <taxon>Sordariomycetes</taxon>
        <taxon>Xylariomycetidae</taxon>
        <taxon>Xylariales</taxon>
        <taxon>Microdochiaceae</taxon>
        <taxon>Microdochium</taxon>
    </lineage>
</organism>
<dbReference type="Proteomes" id="UP000070501">
    <property type="component" value="Unassembled WGS sequence"/>
</dbReference>
<sequence>MDKSAETSSYIVEHEAPPAYESTFDESSHHHDSDSERAAGFRPTVQLSIETAGHDYSTMSWTGDVAIPVFRLDNSNTTPAYLSLRPKKNSNSAALVRGDDPGARPIMATVYRWGPGRDPRMRVYPATGPAVSIADAVDKDKPVPSDGGSEFPVNTHWMSSRSADMDTPYGRFEWRYGRRAERKADDASGA</sequence>
<evidence type="ECO:0000313" key="2">
    <source>
        <dbReference type="EMBL" id="KXJ87382.1"/>
    </source>
</evidence>
<feature type="compositionally biased region" description="Basic and acidic residues" evidence="1">
    <location>
        <begin position="26"/>
        <end position="39"/>
    </location>
</feature>
<dbReference type="STRING" id="196109.A0A136IR23"/>
<dbReference type="OrthoDB" id="5325862at2759"/>
<evidence type="ECO:0000313" key="3">
    <source>
        <dbReference type="Proteomes" id="UP000070501"/>
    </source>
</evidence>
<proteinExistence type="predicted"/>
<feature type="compositionally biased region" description="Polar residues" evidence="1">
    <location>
        <begin position="1"/>
        <end position="10"/>
    </location>
</feature>
<accession>A0A136IR23</accession>
<gene>
    <name evidence="2" type="ORF">Micbo1qcDRAFT_167732</name>
</gene>